<feature type="domain" description="N-acetyltransferase ESCO acetyl-transferase" evidence="11">
    <location>
        <begin position="559"/>
        <end position="627"/>
    </location>
</feature>
<dbReference type="OrthoDB" id="428854at2759"/>
<comment type="subcellular location">
    <subcellularLocation>
        <location evidence="1">Nucleus</location>
    </subcellularLocation>
</comment>
<evidence type="ECO:0000259" key="11">
    <source>
        <dbReference type="Pfam" id="PF13880"/>
    </source>
</evidence>
<dbReference type="EC" id="2.3.1.-" evidence="12"/>
<dbReference type="GO" id="GO:0007064">
    <property type="term" value="P:mitotic sister chromatid cohesion"/>
    <property type="evidence" value="ECO:0007669"/>
    <property type="project" value="TreeGrafter"/>
</dbReference>
<keyword evidence="6" id="KW-0862">Zinc</keyword>
<keyword evidence="5" id="KW-0863">Zinc-finger</keyword>
<dbReference type="PANTHER" id="PTHR45884">
    <property type="entry name" value="N-ACETYLTRANSFERASE ECO"/>
    <property type="match status" value="1"/>
</dbReference>
<evidence type="ECO:0000313" key="13">
    <source>
        <dbReference type="Proteomes" id="UP000597762"/>
    </source>
</evidence>
<sequence>MAGEDKRPNYQKLTLESFTAFVDTCRLGPSIFCVYYVESEDNCNLYFRSPAVSINPDNLRMSFDSEDEPGATNLLKVAQPVIEDCSQASITIKTFYGQNNNNRKVPFYLRYSQGCNKQSPLKEFQNICQLEQDTDATHLESIQKNECQKPVSCKRPCYYQEPEERKKYVAALKSFSLVKKTVENIGTLTSQTSIPVSHSMSISTKSAEERKFFKNRGVSESSTSEGNTVTGTAVIKRGFNLSFVPRRLSSSFDKKVKNHRKGLYLQRKKRHYSKNNTVIEKPLSPLSKVFPELYLDSLSSTTSTSETELTTISQVEDPVSCKTSEVGNENTYWSMLVTPVKNSSDISTSSPCLSTLSDSESMQSQKLFSIFSYSRQKVQSQSCLVPPSESNILMPRFIKDSEDLRQMTLDAGQKKFGAIQCLQCGMVYTQADPLDETTHAKFHHSVLSTLKFPGWKKERIVQEYPELGSRIIMVMPDDQKYALRKVEEINRMMSQELGFPDSTLSFCHNYKVFLYISEEKRVDGCCIAESITKGYRVIPCNSTAVCVGRRPWCCQAEPEPAAIGISKIWVYGPSRRKGVASKMLDCVRYWFEYGVPVEQSKLAFSDPTPDGMQMARKYTGTPAFLVYKCQLQ</sequence>
<evidence type="ECO:0000256" key="3">
    <source>
        <dbReference type="ARBA" id="ARBA00022679"/>
    </source>
</evidence>
<dbReference type="PANTHER" id="PTHR45884:SF2">
    <property type="entry name" value="N-ACETYLTRANSFERASE ECO"/>
    <property type="match status" value="1"/>
</dbReference>
<dbReference type="InterPro" id="IPR028009">
    <property type="entry name" value="ESCO_Acetyltransf_dom"/>
</dbReference>
<dbReference type="Pfam" id="PF13878">
    <property type="entry name" value="zf-C2H2_3"/>
    <property type="match status" value="1"/>
</dbReference>
<dbReference type="EMBL" id="CAHIKZ030005563">
    <property type="protein sequence ID" value="CAE1329900.1"/>
    <property type="molecule type" value="Genomic_DNA"/>
</dbReference>
<dbReference type="Proteomes" id="UP000597762">
    <property type="component" value="Unassembled WGS sequence"/>
</dbReference>
<evidence type="ECO:0000259" key="10">
    <source>
        <dbReference type="Pfam" id="PF13878"/>
    </source>
</evidence>
<keyword evidence="4" id="KW-0479">Metal-binding</keyword>
<protein>
    <submittedName>
        <fullName evidence="12">ESCO</fullName>
        <ecNumber evidence="12">2.3.1.-</ecNumber>
    </submittedName>
</protein>
<comment type="similarity">
    <text evidence="2">Belongs to the acetyltransferase family. ECO subfamily.</text>
</comment>
<gene>
    <name evidence="12" type="ORF">SPHA_79246</name>
</gene>
<evidence type="ECO:0000256" key="8">
    <source>
        <dbReference type="ARBA" id="ARBA00023306"/>
    </source>
</evidence>
<dbReference type="Pfam" id="PF13880">
    <property type="entry name" value="Acetyltransf_13"/>
    <property type="match status" value="1"/>
</dbReference>
<keyword evidence="13" id="KW-1185">Reference proteome</keyword>
<name>A0A812ER05_ACAPH</name>
<proteinExistence type="inferred from homology"/>
<reference evidence="12" key="1">
    <citation type="submission" date="2021-01" db="EMBL/GenBank/DDBJ databases">
        <authorList>
            <person name="Li R."/>
            <person name="Bekaert M."/>
        </authorList>
    </citation>
    <scope>NUCLEOTIDE SEQUENCE</scope>
    <source>
        <strain evidence="12">Farmed</strain>
    </source>
</reference>
<evidence type="ECO:0000256" key="7">
    <source>
        <dbReference type="ARBA" id="ARBA00023242"/>
    </source>
</evidence>
<keyword evidence="7" id="KW-0539">Nucleus</keyword>
<dbReference type="GO" id="GO:0000785">
    <property type="term" value="C:chromatin"/>
    <property type="evidence" value="ECO:0007669"/>
    <property type="project" value="TreeGrafter"/>
</dbReference>
<keyword evidence="9 12" id="KW-0012">Acyltransferase</keyword>
<keyword evidence="3 12" id="KW-0808">Transferase</keyword>
<keyword evidence="8" id="KW-0131">Cell cycle</keyword>
<dbReference type="GO" id="GO:0008270">
    <property type="term" value="F:zinc ion binding"/>
    <property type="evidence" value="ECO:0007669"/>
    <property type="project" value="UniProtKB-KW"/>
</dbReference>
<dbReference type="GO" id="GO:0061733">
    <property type="term" value="F:protein-lysine-acetyltransferase activity"/>
    <property type="evidence" value="ECO:0007669"/>
    <property type="project" value="TreeGrafter"/>
</dbReference>
<dbReference type="AlphaFoldDB" id="A0A812ER05"/>
<evidence type="ECO:0000256" key="1">
    <source>
        <dbReference type="ARBA" id="ARBA00004123"/>
    </source>
</evidence>
<dbReference type="InterPro" id="IPR028005">
    <property type="entry name" value="AcTrfase_ESCO_Znf_dom"/>
</dbReference>
<evidence type="ECO:0000256" key="6">
    <source>
        <dbReference type="ARBA" id="ARBA00022833"/>
    </source>
</evidence>
<evidence type="ECO:0000256" key="4">
    <source>
        <dbReference type="ARBA" id="ARBA00022723"/>
    </source>
</evidence>
<evidence type="ECO:0000256" key="2">
    <source>
        <dbReference type="ARBA" id="ARBA00005816"/>
    </source>
</evidence>
<evidence type="ECO:0000256" key="5">
    <source>
        <dbReference type="ARBA" id="ARBA00022771"/>
    </source>
</evidence>
<evidence type="ECO:0000313" key="12">
    <source>
        <dbReference type="EMBL" id="CAE1329900.1"/>
    </source>
</evidence>
<accession>A0A812ER05</accession>
<evidence type="ECO:0000256" key="9">
    <source>
        <dbReference type="ARBA" id="ARBA00023315"/>
    </source>
</evidence>
<comment type="caution">
    <text evidence="12">The sequence shown here is derived from an EMBL/GenBank/DDBJ whole genome shotgun (WGS) entry which is preliminary data.</text>
</comment>
<feature type="domain" description="N-acetyltransferase ESCO zinc-finger" evidence="10">
    <location>
        <begin position="406"/>
        <end position="444"/>
    </location>
</feature>
<organism evidence="12 13">
    <name type="scientific">Acanthosepion pharaonis</name>
    <name type="common">Pharaoh cuttlefish</name>
    <name type="synonym">Sepia pharaonis</name>
    <dbReference type="NCBI Taxonomy" id="158019"/>
    <lineage>
        <taxon>Eukaryota</taxon>
        <taxon>Metazoa</taxon>
        <taxon>Spiralia</taxon>
        <taxon>Lophotrochozoa</taxon>
        <taxon>Mollusca</taxon>
        <taxon>Cephalopoda</taxon>
        <taxon>Coleoidea</taxon>
        <taxon>Decapodiformes</taxon>
        <taxon>Sepiida</taxon>
        <taxon>Sepiina</taxon>
        <taxon>Sepiidae</taxon>
        <taxon>Acanthosepion</taxon>
    </lineage>
</organism>
<dbReference type="GO" id="GO:0005634">
    <property type="term" value="C:nucleus"/>
    <property type="evidence" value="ECO:0007669"/>
    <property type="project" value="UniProtKB-SubCell"/>
</dbReference>